<sequence length="185" mass="20700">MDLLTNNGTETLAHAGTYYLQQVPYTLLAGVGAVVAILQRAVSLLNGPWFIEAFRLMLWSVIFEAVRRSWHTVSSKVIQTLFVEVRVGQGDFVWDWLDDYLSANNVWGTATSYRLVSGPPPAPSFAEGAAAPAAQSQLGKKEQHRSDGHPLPIYQCTPDQAEFWKWRGHWIKVYKLPGGYDYKTG</sequence>
<protein>
    <recommendedName>
        <fullName evidence="3">BCS1 N-terminal domain-containing protein</fullName>
    </recommendedName>
</protein>
<dbReference type="InParanoid" id="A0A166A5U4"/>
<dbReference type="STRING" id="1314781.A0A166A5U4"/>
<reference evidence="1 2" key="1">
    <citation type="journal article" date="2016" name="Mol. Biol. Evol.">
        <title>Comparative Genomics of Early-Diverging Mushroom-Forming Fungi Provides Insights into the Origins of Lignocellulose Decay Capabilities.</title>
        <authorList>
            <person name="Nagy L.G."/>
            <person name="Riley R."/>
            <person name="Tritt A."/>
            <person name="Adam C."/>
            <person name="Daum C."/>
            <person name="Floudas D."/>
            <person name="Sun H."/>
            <person name="Yadav J.S."/>
            <person name="Pangilinan J."/>
            <person name="Larsson K.H."/>
            <person name="Matsuura K."/>
            <person name="Barry K."/>
            <person name="Labutti K."/>
            <person name="Kuo R."/>
            <person name="Ohm R.A."/>
            <person name="Bhattacharya S.S."/>
            <person name="Shirouzu T."/>
            <person name="Yoshinaga Y."/>
            <person name="Martin F.M."/>
            <person name="Grigoriev I.V."/>
            <person name="Hibbett D.S."/>
        </authorList>
    </citation>
    <scope>NUCLEOTIDE SEQUENCE [LARGE SCALE GENOMIC DNA]</scope>
    <source>
        <strain evidence="1 2">HHB12029</strain>
    </source>
</reference>
<evidence type="ECO:0008006" key="3">
    <source>
        <dbReference type="Google" id="ProtNLM"/>
    </source>
</evidence>
<organism evidence="1 2">
    <name type="scientific">Exidia glandulosa HHB12029</name>
    <dbReference type="NCBI Taxonomy" id="1314781"/>
    <lineage>
        <taxon>Eukaryota</taxon>
        <taxon>Fungi</taxon>
        <taxon>Dikarya</taxon>
        <taxon>Basidiomycota</taxon>
        <taxon>Agaricomycotina</taxon>
        <taxon>Agaricomycetes</taxon>
        <taxon>Auriculariales</taxon>
        <taxon>Exidiaceae</taxon>
        <taxon>Exidia</taxon>
    </lineage>
</organism>
<keyword evidence="2" id="KW-1185">Reference proteome</keyword>
<dbReference type="OrthoDB" id="10251412at2759"/>
<dbReference type="EMBL" id="KV426090">
    <property type="protein sequence ID" value="KZV88769.1"/>
    <property type="molecule type" value="Genomic_DNA"/>
</dbReference>
<evidence type="ECO:0000313" key="2">
    <source>
        <dbReference type="Proteomes" id="UP000077266"/>
    </source>
</evidence>
<dbReference type="Proteomes" id="UP000077266">
    <property type="component" value="Unassembled WGS sequence"/>
</dbReference>
<name>A0A166A5U4_EXIGL</name>
<proteinExistence type="predicted"/>
<gene>
    <name evidence="1" type="ORF">EXIGLDRAFT_165027</name>
</gene>
<evidence type="ECO:0000313" key="1">
    <source>
        <dbReference type="EMBL" id="KZV88769.1"/>
    </source>
</evidence>
<dbReference type="AlphaFoldDB" id="A0A166A5U4"/>
<accession>A0A166A5U4</accession>